<evidence type="ECO:0000313" key="8">
    <source>
        <dbReference type="Proteomes" id="UP001596368"/>
    </source>
</evidence>
<evidence type="ECO:0000256" key="1">
    <source>
        <dbReference type="ARBA" id="ARBA00004141"/>
    </source>
</evidence>
<dbReference type="PANTHER" id="PTHR32322">
    <property type="entry name" value="INNER MEMBRANE TRANSPORTER"/>
    <property type="match status" value="1"/>
</dbReference>
<dbReference type="Pfam" id="PF00892">
    <property type="entry name" value="EamA"/>
    <property type="match status" value="1"/>
</dbReference>
<dbReference type="InterPro" id="IPR037185">
    <property type="entry name" value="EmrE-like"/>
</dbReference>
<name>A0ABD5XXG4_9EURY</name>
<proteinExistence type="predicted"/>
<evidence type="ECO:0000256" key="3">
    <source>
        <dbReference type="ARBA" id="ARBA00022989"/>
    </source>
</evidence>
<feature type="transmembrane region" description="Helical" evidence="5">
    <location>
        <begin position="117"/>
        <end position="135"/>
    </location>
</feature>
<dbReference type="InterPro" id="IPR000620">
    <property type="entry name" value="EamA_dom"/>
</dbReference>
<protein>
    <submittedName>
        <fullName evidence="7">EamA family transporter</fullName>
    </submittedName>
</protein>
<feature type="transmembrane region" description="Helical" evidence="5">
    <location>
        <begin position="90"/>
        <end position="111"/>
    </location>
</feature>
<keyword evidence="8" id="KW-1185">Reference proteome</keyword>
<evidence type="ECO:0000259" key="6">
    <source>
        <dbReference type="Pfam" id="PF00892"/>
    </source>
</evidence>
<sequence>MLGATVAFSLGSLLLRRFAPGVSTAALQGWGMLGGALLLHLGSRGLGEPQAVVATPAGIATLAFLVVGPGVVAFLLYFHLLETVGATRTMLVGYLEPLAAAALSFALFGYLPRPGAALGFGLVLAGFALVEGRSVRLAAGGAIGRIRTALP</sequence>
<feature type="domain" description="EamA" evidence="6">
    <location>
        <begin position="1"/>
        <end position="130"/>
    </location>
</feature>
<evidence type="ECO:0000256" key="2">
    <source>
        <dbReference type="ARBA" id="ARBA00022692"/>
    </source>
</evidence>
<evidence type="ECO:0000313" key="7">
    <source>
        <dbReference type="EMBL" id="MFC7137897.1"/>
    </source>
</evidence>
<dbReference type="Proteomes" id="UP001596368">
    <property type="component" value="Unassembled WGS sequence"/>
</dbReference>
<dbReference type="GO" id="GO:0016020">
    <property type="term" value="C:membrane"/>
    <property type="evidence" value="ECO:0007669"/>
    <property type="project" value="UniProtKB-SubCell"/>
</dbReference>
<dbReference type="SUPFAM" id="SSF103481">
    <property type="entry name" value="Multidrug resistance efflux transporter EmrE"/>
    <property type="match status" value="1"/>
</dbReference>
<keyword evidence="4 5" id="KW-0472">Membrane</keyword>
<feature type="transmembrane region" description="Helical" evidence="5">
    <location>
        <begin position="51"/>
        <end position="78"/>
    </location>
</feature>
<comment type="subcellular location">
    <subcellularLocation>
        <location evidence="1">Membrane</location>
        <topology evidence="1">Multi-pass membrane protein</topology>
    </subcellularLocation>
</comment>
<dbReference type="InterPro" id="IPR050638">
    <property type="entry name" value="AA-Vitamin_Transporters"/>
</dbReference>
<evidence type="ECO:0000256" key="5">
    <source>
        <dbReference type="SAM" id="Phobius"/>
    </source>
</evidence>
<organism evidence="7 8">
    <name type="scientific">Halobaculum litoreum</name>
    <dbReference type="NCBI Taxonomy" id="3031998"/>
    <lineage>
        <taxon>Archaea</taxon>
        <taxon>Methanobacteriati</taxon>
        <taxon>Methanobacteriota</taxon>
        <taxon>Stenosarchaea group</taxon>
        <taxon>Halobacteria</taxon>
        <taxon>Halobacteriales</taxon>
        <taxon>Haloferacaceae</taxon>
        <taxon>Halobaculum</taxon>
    </lineage>
</organism>
<dbReference type="AlphaFoldDB" id="A0ABD5XXG4"/>
<comment type="caution">
    <text evidence="7">The sequence shown here is derived from an EMBL/GenBank/DDBJ whole genome shotgun (WGS) entry which is preliminary data.</text>
</comment>
<reference evidence="7 8" key="1">
    <citation type="journal article" date="2019" name="Int. J. Syst. Evol. Microbiol.">
        <title>The Global Catalogue of Microorganisms (GCM) 10K type strain sequencing project: providing services to taxonomists for standard genome sequencing and annotation.</title>
        <authorList>
            <consortium name="The Broad Institute Genomics Platform"/>
            <consortium name="The Broad Institute Genome Sequencing Center for Infectious Disease"/>
            <person name="Wu L."/>
            <person name="Ma J."/>
        </authorList>
    </citation>
    <scope>NUCLEOTIDE SEQUENCE [LARGE SCALE GENOMIC DNA]</scope>
    <source>
        <strain evidence="7 8">DT92</strain>
    </source>
</reference>
<gene>
    <name evidence="7" type="ORF">ACFQRB_18505</name>
</gene>
<keyword evidence="3 5" id="KW-1133">Transmembrane helix</keyword>
<accession>A0ABD5XXG4</accession>
<dbReference type="EMBL" id="JBHSZG010000008">
    <property type="protein sequence ID" value="MFC7137897.1"/>
    <property type="molecule type" value="Genomic_DNA"/>
</dbReference>
<evidence type="ECO:0000256" key="4">
    <source>
        <dbReference type="ARBA" id="ARBA00023136"/>
    </source>
</evidence>
<keyword evidence="2 5" id="KW-0812">Transmembrane</keyword>
<dbReference type="PANTHER" id="PTHR32322:SF2">
    <property type="entry name" value="EAMA DOMAIN-CONTAINING PROTEIN"/>
    <property type="match status" value="1"/>
</dbReference>